<protein>
    <submittedName>
        <fullName evidence="3">Protein THYLAKOID ASSEMBLY 8-like, chloroplastic</fullName>
    </submittedName>
</protein>
<dbReference type="PANTHER" id="PTHR47594">
    <property type="entry name" value="PPR CONTAINING PLANT-LIKE PROTEIN"/>
    <property type="match status" value="1"/>
</dbReference>
<keyword evidence="1" id="KW-0677">Repeat</keyword>
<dbReference type="InterPro" id="IPR044190">
    <property type="entry name" value="THA8-like"/>
</dbReference>
<organism evidence="2 3">
    <name type="scientific">Dioscorea cayennensis subsp. rotundata</name>
    <name type="common">White Guinea yam</name>
    <name type="synonym">Dioscorea rotundata</name>
    <dbReference type="NCBI Taxonomy" id="55577"/>
    <lineage>
        <taxon>Eukaryota</taxon>
        <taxon>Viridiplantae</taxon>
        <taxon>Streptophyta</taxon>
        <taxon>Embryophyta</taxon>
        <taxon>Tracheophyta</taxon>
        <taxon>Spermatophyta</taxon>
        <taxon>Magnoliopsida</taxon>
        <taxon>Liliopsida</taxon>
        <taxon>Dioscoreales</taxon>
        <taxon>Dioscoreaceae</taxon>
        <taxon>Dioscorea</taxon>
    </lineage>
</organism>
<dbReference type="Gene3D" id="1.25.40.10">
    <property type="entry name" value="Tetratricopeptide repeat domain"/>
    <property type="match status" value="1"/>
</dbReference>
<keyword evidence="2" id="KW-1185">Reference proteome</keyword>
<evidence type="ECO:0000313" key="2">
    <source>
        <dbReference type="Proteomes" id="UP001515500"/>
    </source>
</evidence>
<dbReference type="Proteomes" id="UP001515500">
    <property type="component" value="Chromosome 3"/>
</dbReference>
<dbReference type="InterPro" id="IPR002885">
    <property type="entry name" value="PPR_rpt"/>
</dbReference>
<dbReference type="PANTHER" id="PTHR47594:SF4">
    <property type="entry name" value="OS04G0475500 PROTEIN"/>
    <property type="match status" value="1"/>
</dbReference>
<name>A0AB40AUX8_DIOCR</name>
<dbReference type="GeneID" id="120254843"/>
<dbReference type="Pfam" id="PF13041">
    <property type="entry name" value="PPR_2"/>
    <property type="match status" value="1"/>
</dbReference>
<dbReference type="GO" id="GO:0000373">
    <property type="term" value="P:Group II intron splicing"/>
    <property type="evidence" value="ECO:0007669"/>
    <property type="project" value="InterPro"/>
</dbReference>
<accession>A0AB40AUX8</accession>
<dbReference type="AlphaFoldDB" id="A0AB40AUX8"/>
<reference evidence="3" key="1">
    <citation type="submission" date="2025-08" db="UniProtKB">
        <authorList>
            <consortium name="RefSeq"/>
        </authorList>
    </citation>
    <scope>IDENTIFICATION</scope>
</reference>
<sequence length="246" mass="28195">MASVLIGVFRPPAGGGRLQIPIHLPTRTGRVSRVTMRDRAKNRKPPQRGRYLSVEAIQAVQALKRGERMGGRESVEMAMQARVRRLVKRDMMAVLGELQSQGEALLAQQVFEEVRKEHWYKPQLSVYVNMITVLASNGLYKELDQICSYLKKEQWEADTEGFNSLLKTLFEFGFTQTAMDCFRLMKLWESEPDALTYRILIHGLELKGEADLSVPIREEAKEHFGGNLDFLDEKEETAPSYICRSW</sequence>
<evidence type="ECO:0000256" key="1">
    <source>
        <dbReference type="ARBA" id="ARBA00022737"/>
    </source>
</evidence>
<evidence type="ECO:0000313" key="3">
    <source>
        <dbReference type="RefSeq" id="XP_039118790.1"/>
    </source>
</evidence>
<dbReference type="InterPro" id="IPR011990">
    <property type="entry name" value="TPR-like_helical_dom_sf"/>
</dbReference>
<proteinExistence type="predicted"/>
<dbReference type="RefSeq" id="XP_039118790.1">
    <property type="nucleotide sequence ID" value="XM_039262856.1"/>
</dbReference>
<dbReference type="GO" id="GO:0003723">
    <property type="term" value="F:RNA binding"/>
    <property type="evidence" value="ECO:0007669"/>
    <property type="project" value="InterPro"/>
</dbReference>
<dbReference type="GO" id="GO:0009658">
    <property type="term" value="P:chloroplast organization"/>
    <property type="evidence" value="ECO:0007669"/>
    <property type="project" value="InterPro"/>
</dbReference>
<gene>
    <name evidence="3" type="primary">LOC120254843</name>
</gene>